<evidence type="ECO:0000313" key="2">
    <source>
        <dbReference type="Proteomes" id="UP000192408"/>
    </source>
</evidence>
<gene>
    <name evidence="1" type="ORF">SAMN05660772_02426</name>
</gene>
<dbReference type="STRING" id="1122938.SAMN05660772_02426"/>
<keyword evidence="2" id="KW-1185">Reference proteome</keyword>
<proteinExistence type="predicted"/>
<accession>A0A1W1UVJ2</accession>
<sequence>MLVSNNRLNALYPSLNISSVTEDSDPSEWISAETPPCEQGHYLCYIPYYELPYVIIEYDTDLGDFVDCGNEITYWRRLPEPPKA</sequence>
<dbReference type="AlphaFoldDB" id="A0A1W1UVJ2"/>
<dbReference type="Proteomes" id="UP000192408">
    <property type="component" value="Unassembled WGS sequence"/>
</dbReference>
<reference evidence="2" key="1">
    <citation type="submission" date="2017-04" db="EMBL/GenBank/DDBJ databases">
        <authorList>
            <person name="Varghese N."/>
            <person name="Submissions S."/>
        </authorList>
    </citation>
    <scope>NUCLEOTIDE SEQUENCE [LARGE SCALE GENOMIC DNA]</scope>
    <source>
        <strain evidence="2">DSM 23072</strain>
    </source>
</reference>
<evidence type="ECO:0008006" key="3">
    <source>
        <dbReference type="Google" id="ProtNLM"/>
    </source>
</evidence>
<organism evidence="1 2">
    <name type="scientific">Pasteurella testudinis DSM 23072</name>
    <dbReference type="NCBI Taxonomy" id="1122938"/>
    <lineage>
        <taxon>Bacteria</taxon>
        <taxon>Pseudomonadati</taxon>
        <taxon>Pseudomonadota</taxon>
        <taxon>Gammaproteobacteria</taxon>
        <taxon>Pasteurellales</taxon>
        <taxon>Pasteurellaceae</taxon>
        <taxon>Pasteurella</taxon>
    </lineage>
</organism>
<name>A0A1W1UVJ2_9PAST</name>
<evidence type="ECO:0000313" key="1">
    <source>
        <dbReference type="EMBL" id="SMB85103.1"/>
    </source>
</evidence>
<dbReference type="EMBL" id="FWWV01000018">
    <property type="protein sequence ID" value="SMB85103.1"/>
    <property type="molecule type" value="Genomic_DNA"/>
</dbReference>
<protein>
    <recommendedName>
        <fullName evidence="3">DUF551 domain-containing protein</fullName>
    </recommendedName>
</protein>